<dbReference type="OrthoDB" id="2540495at2759"/>
<feature type="region of interest" description="Disordered" evidence="1">
    <location>
        <begin position="20"/>
        <end position="65"/>
    </location>
</feature>
<dbReference type="EMBL" id="FMWP01000017">
    <property type="protein sequence ID" value="SCZ91995.1"/>
    <property type="molecule type" value="Genomic_DNA"/>
</dbReference>
<name>A0A2X0LS72_9BASI</name>
<keyword evidence="3" id="KW-1185">Reference proteome</keyword>
<dbReference type="Proteomes" id="UP000249723">
    <property type="component" value="Unassembled WGS sequence"/>
</dbReference>
<gene>
    <name evidence="2" type="ORF">BZ3500_MVSOF-1268-A1-R1_CHR5-3G08270</name>
</gene>
<sequence>MDGTMDFLFSPVSTANAMPGLSTSNQSARGQYPNPSCCSTFDQRSSGSTTEQLRPSPTSAGARKEFLPAGRQQKKGAEHVGHLPDEPVLLEKLANNDGIDLPVSLIEWQPIASELWTRINATESGRAECEDIPALEQDTTAIGADDVDNSVSTIAFTAYYSLNFQIETFAVIGSSCVERKEGRASRCSAGAEAFSERMGWFGTDQELDIVKRFTKVVTGHAAFEESYRQLVQQAFGECCLSRRFPCRTDSVRSGLLTLIPFCPLSTISIAGALQTQRAQEGVGMPSNPKTWFNRPKLLSQYKMIVHVNGGFAPWRFPLPDWLTQYDENGGSRTLWRISNVSHSLLLTECNVAIPYTQREEAISWSDQSQASATHFTREGSFETCGPSHKGAQVLRNTRAIIVAAKTTT</sequence>
<dbReference type="AlphaFoldDB" id="A0A2X0LS72"/>
<accession>A0A2X0LS72</accession>
<feature type="compositionally biased region" description="Polar residues" evidence="1">
    <location>
        <begin position="20"/>
        <end position="59"/>
    </location>
</feature>
<reference evidence="3" key="1">
    <citation type="submission" date="2016-10" db="EMBL/GenBank/DDBJ databases">
        <authorList>
            <person name="Jeantristanb JTB J.-T."/>
            <person name="Ricardo R."/>
        </authorList>
    </citation>
    <scope>NUCLEOTIDE SEQUENCE [LARGE SCALE GENOMIC DNA]</scope>
</reference>
<evidence type="ECO:0000313" key="3">
    <source>
        <dbReference type="Proteomes" id="UP000249723"/>
    </source>
</evidence>
<evidence type="ECO:0000256" key="1">
    <source>
        <dbReference type="SAM" id="MobiDB-lite"/>
    </source>
</evidence>
<proteinExistence type="predicted"/>
<organism evidence="2 3">
    <name type="scientific">Microbotryum saponariae</name>
    <dbReference type="NCBI Taxonomy" id="289078"/>
    <lineage>
        <taxon>Eukaryota</taxon>
        <taxon>Fungi</taxon>
        <taxon>Dikarya</taxon>
        <taxon>Basidiomycota</taxon>
        <taxon>Pucciniomycotina</taxon>
        <taxon>Microbotryomycetes</taxon>
        <taxon>Microbotryales</taxon>
        <taxon>Microbotryaceae</taxon>
        <taxon>Microbotryum</taxon>
    </lineage>
</organism>
<protein>
    <submittedName>
        <fullName evidence="2">BZ3500_MvSof-1268-A1-R1_Chr5-3g08270 protein</fullName>
    </submittedName>
</protein>
<evidence type="ECO:0000313" key="2">
    <source>
        <dbReference type="EMBL" id="SCZ91995.1"/>
    </source>
</evidence>